<evidence type="ECO:0000313" key="1">
    <source>
        <dbReference type="EMBL" id="ETS33237.1"/>
    </source>
</evidence>
<organism evidence="1 2">
    <name type="scientific">Photorhabdus khanii NC19</name>
    <dbReference type="NCBI Taxonomy" id="1004151"/>
    <lineage>
        <taxon>Bacteria</taxon>
        <taxon>Pseudomonadati</taxon>
        <taxon>Pseudomonadota</taxon>
        <taxon>Gammaproteobacteria</taxon>
        <taxon>Enterobacterales</taxon>
        <taxon>Morganellaceae</taxon>
        <taxon>Photorhabdus</taxon>
    </lineage>
</organism>
<evidence type="ECO:0000313" key="2">
    <source>
        <dbReference type="Proteomes" id="UP000018957"/>
    </source>
</evidence>
<dbReference type="PATRIC" id="fig|1004151.3.peg.454"/>
<sequence>MKDINQVTISSQIVNTMGINNDPWGVKDKNSCFIYGNLVLKSLKNFSDSFDFEGLYDDELPSSILFQPPIGIFTEREWDIIFLFLQKYKRKQIGIILSSQ</sequence>
<accession>W3VBM8</accession>
<gene>
    <name evidence="1" type="ORF">PTE_00392</name>
</gene>
<dbReference type="RefSeq" id="WP_036842679.1">
    <property type="nucleotide sequence ID" value="NZ_AYSJ01000002.1"/>
</dbReference>
<protein>
    <submittedName>
        <fullName evidence="1">Uncharacterized protein</fullName>
    </submittedName>
</protein>
<dbReference type="Proteomes" id="UP000018957">
    <property type="component" value="Unassembled WGS sequence"/>
</dbReference>
<reference evidence="1 2" key="1">
    <citation type="submission" date="2013-11" db="EMBL/GenBank/DDBJ databases">
        <title>Elucidation of the Photorhabdus temperata genome and generation of transposon mutant library to identify motility mutants.</title>
        <authorList>
            <person name="Hurst S.G.IV."/>
            <person name="Micheals B."/>
            <person name="Abebe-Akele F."/>
            <person name="Rowedder H."/>
            <person name="Bullock H."/>
            <person name="Jackobeck R."/>
            <person name="Janicki E."/>
            <person name="Tisa L.S."/>
        </authorList>
    </citation>
    <scope>NUCLEOTIDE SEQUENCE [LARGE SCALE GENOMIC DNA]</scope>
    <source>
        <strain evidence="1 2">NC19</strain>
    </source>
</reference>
<proteinExistence type="predicted"/>
<dbReference type="EMBL" id="AYSJ01000002">
    <property type="protein sequence ID" value="ETS33237.1"/>
    <property type="molecule type" value="Genomic_DNA"/>
</dbReference>
<keyword evidence="2" id="KW-1185">Reference proteome</keyword>
<dbReference type="AlphaFoldDB" id="W3VBM8"/>
<name>W3VBM8_9GAMM</name>
<comment type="caution">
    <text evidence="1">The sequence shown here is derived from an EMBL/GenBank/DDBJ whole genome shotgun (WGS) entry which is preliminary data.</text>
</comment>